<dbReference type="EMBL" id="JAENIB010000015">
    <property type="protein sequence ID" value="MBK1933638.1"/>
    <property type="molecule type" value="Genomic_DNA"/>
</dbReference>
<reference evidence="3 6" key="2">
    <citation type="submission" date="2021-03" db="EMBL/GenBank/DDBJ databases">
        <title>Clinical course, treatment and visual outcome of an outbreak of Burkholderia contaminans endophthalmitis following cataract surgery.</title>
        <authorList>
            <person name="Lind C."/>
            <person name="Olsen K."/>
            <person name="Angelsen N.K."/>
            <person name="Krefting E.A."/>
            <person name="Fossen K."/>
            <person name="Gravningen K."/>
            <person name="Depoorter E."/>
            <person name="Vandamme P."/>
            <person name="Bertelsen G."/>
        </authorList>
    </citation>
    <scope>NUCLEOTIDE SEQUENCE [LARGE SCALE GENOMIC DNA]</scope>
    <source>
        <strain evidence="3 6">51242556</strain>
    </source>
</reference>
<evidence type="ECO:0000313" key="7">
    <source>
        <dbReference type="Proteomes" id="UP001220209"/>
    </source>
</evidence>
<evidence type="ECO:0000313" key="4">
    <source>
        <dbReference type="EMBL" id="WFN21620.1"/>
    </source>
</evidence>
<dbReference type="Proteomes" id="UP000611459">
    <property type="component" value="Unassembled WGS sequence"/>
</dbReference>
<gene>
    <name evidence="3" type="ORF">J4M89_36545</name>
    <name evidence="2" type="ORF">JIN94_27505</name>
    <name evidence="4" type="ORF">LXE91_23410</name>
</gene>
<keyword evidence="6" id="KW-1185">Reference proteome</keyword>
<reference evidence="4 7" key="3">
    <citation type="submission" date="2021-12" db="EMBL/GenBank/DDBJ databases">
        <title>Genomic and phenotypic characterization of three Burkholderia contaminans isolates recovered from different sources.</title>
        <authorList>
            <person name="Lopez De Volder A."/>
            <person name="Fan Y."/>
            <person name="Nunvar J."/>
            <person name="Herrera T."/>
            <person name="Timp W."/>
            <person name="Degrossi J."/>
        </authorList>
    </citation>
    <scope>NUCLEOTIDE SEQUENCE [LARGE SCALE GENOMIC DNA]</scope>
    <source>
        <strain evidence="4 7">LMG 23361</strain>
    </source>
</reference>
<reference evidence="2" key="1">
    <citation type="submission" date="2021-01" db="EMBL/GenBank/DDBJ databases">
        <title>Outbreak of Burkholderia contaminns endophthalmitis traced to a clinical ventilation system.</title>
        <authorList>
            <person name="Lipuma J."/>
            <person name="Spilker T."/>
            <person name="Kratholm J."/>
        </authorList>
    </citation>
    <scope>NUCLEOTIDE SEQUENCE</scope>
    <source>
        <strain evidence="2">HI4954</strain>
    </source>
</reference>
<dbReference type="EMBL" id="CP090641">
    <property type="protein sequence ID" value="WFN21620.1"/>
    <property type="molecule type" value="Genomic_DNA"/>
</dbReference>
<feature type="region of interest" description="Disordered" evidence="1">
    <location>
        <begin position="1"/>
        <end position="21"/>
    </location>
</feature>
<dbReference type="Proteomes" id="UP001220209">
    <property type="component" value="Chromosome 2"/>
</dbReference>
<evidence type="ECO:0000313" key="2">
    <source>
        <dbReference type="EMBL" id="MBK1933638.1"/>
    </source>
</evidence>
<protein>
    <submittedName>
        <fullName evidence="2">Uncharacterized protein</fullName>
    </submittedName>
</protein>
<dbReference type="GeneID" id="93188350"/>
<evidence type="ECO:0000313" key="5">
    <source>
        <dbReference type="Proteomes" id="UP000611459"/>
    </source>
</evidence>
<dbReference type="Proteomes" id="UP000664048">
    <property type="component" value="Unassembled WGS sequence"/>
</dbReference>
<sequence>MKEVPERNQGAHHKRNRGAAPRRACDPAISRCFGETGCVAVVHGAPAGCNDAA</sequence>
<dbReference type="AlphaFoldDB" id="A0AAP1VAM5"/>
<dbReference type="RefSeq" id="WP_157644948.1">
    <property type="nucleotide sequence ID" value="NZ_AP018357.1"/>
</dbReference>
<name>A0AAP1VAM5_9BURK</name>
<evidence type="ECO:0000256" key="1">
    <source>
        <dbReference type="SAM" id="MobiDB-lite"/>
    </source>
</evidence>
<accession>A0AAP1VAM5</accession>
<proteinExistence type="predicted"/>
<evidence type="ECO:0000313" key="6">
    <source>
        <dbReference type="Proteomes" id="UP000664048"/>
    </source>
</evidence>
<dbReference type="EMBL" id="JAGEMX010000023">
    <property type="protein sequence ID" value="MBO1834905.1"/>
    <property type="molecule type" value="Genomic_DNA"/>
</dbReference>
<organism evidence="2 5">
    <name type="scientific">Burkholderia contaminans</name>
    <dbReference type="NCBI Taxonomy" id="488447"/>
    <lineage>
        <taxon>Bacteria</taxon>
        <taxon>Pseudomonadati</taxon>
        <taxon>Pseudomonadota</taxon>
        <taxon>Betaproteobacteria</taxon>
        <taxon>Burkholderiales</taxon>
        <taxon>Burkholderiaceae</taxon>
        <taxon>Burkholderia</taxon>
        <taxon>Burkholderia cepacia complex</taxon>
    </lineage>
</organism>
<evidence type="ECO:0000313" key="3">
    <source>
        <dbReference type="EMBL" id="MBO1834905.1"/>
    </source>
</evidence>